<comment type="function">
    <text evidence="8">The phosphoenolpyruvate-dependent sugar phosphotransferase system (sugar PTS), a major carbohydrate active transport system, catalyzes the phosphorylation of incoming sugar substrates concomitantly with their translocation across the cell membrane. The enzyme II UlaABC PTS system is involved in ascorbate transport.</text>
</comment>
<dbReference type="InterPro" id="IPR002178">
    <property type="entry name" value="PTS_EIIA_type-2_dom"/>
</dbReference>
<dbReference type="GO" id="GO:0009401">
    <property type="term" value="P:phosphoenolpyruvate-dependent sugar phosphotransferase system"/>
    <property type="evidence" value="ECO:0007669"/>
    <property type="project" value="UniProtKB-KW"/>
</dbReference>
<dbReference type="RefSeq" id="WP_158029385.1">
    <property type="nucleotide sequence ID" value="NZ_BMHG01000001.1"/>
</dbReference>
<dbReference type="Proteomes" id="UP000431744">
    <property type="component" value="Unassembled WGS sequence"/>
</dbReference>
<dbReference type="CDD" id="cd00211">
    <property type="entry name" value="PTS_IIA_fru"/>
    <property type="match status" value="1"/>
</dbReference>
<protein>
    <recommendedName>
        <fullName evidence="9">Ascorbate-specific PTS system EIIA component</fullName>
    </recommendedName>
    <alternativeName>
        <fullName evidence="10">Ascorbate-specific phosphotransferase enzyme IIA component</fullName>
    </alternativeName>
</protein>
<sequence length="169" mass="18062">MSPQHTTIRFGGDCIRLGRQAVTWREAVTAAGKVLETIGATKNGYSDRMLWVIDAFGPYVVVAPGIALVHARPGPDVRENAAAVLTFPDGVSFGHPNNDPVRVVVALAVTRPDEHVKIIAVLAKLLDNDEAVDWFLRADDADELAAAITEVVSPLKVIGPEGEPLPPAR</sequence>
<dbReference type="PANTHER" id="PTHR36203">
    <property type="entry name" value="ASCORBATE-SPECIFIC PTS SYSTEM EIIA COMPONENT"/>
    <property type="match status" value="1"/>
</dbReference>
<dbReference type="OrthoDB" id="1634238at2"/>
<dbReference type="GO" id="GO:0016301">
    <property type="term" value="F:kinase activity"/>
    <property type="evidence" value="ECO:0007669"/>
    <property type="project" value="UniProtKB-KW"/>
</dbReference>
<evidence type="ECO:0000259" key="11">
    <source>
        <dbReference type="PROSITE" id="PS51094"/>
    </source>
</evidence>
<feature type="domain" description="PTS EIIA type-2" evidence="11">
    <location>
        <begin position="8"/>
        <end position="151"/>
    </location>
</feature>
<dbReference type="GO" id="GO:0005737">
    <property type="term" value="C:cytoplasm"/>
    <property type="evidence" value="ECO:0007669"/>
    <property type="project" value="UniProtKB-SubCell"/>
</dbReference>
<evidence type="ECO:0000256" key="3">
    <source>
        <dbReference type="ARBA" id="ARBA00022490"/>
    </source>
</evidence>
<organism evidence="12 13">
    <name type="scientific">Pseudoclavibacter endophyticus</name>
    <dbReference type="NCBI Taxonomy" id="1778590"/>
    <lineage>
        <taxon>Bacteria</taxon>
        <taxon>Bacillati</taxon>
        <taxon>Actinomycetota</taxon>
        <taxon>Actinomycetes</taxon>
        <taxon>Micrococcales</taxon>
        <taxon>Microbacteriaceae</taxon>
        <taxon>Pseudoclavibacter</taxon>
    </lineage>
</organism>
<dbReference type="Pfam" id="PF00359">
    <property type="entry name" value="PTS_EIIA_2"/>
    <property type="match status" value="1"/>
</dbReference>
<keyword evidence="4" id="KW-0597">Phosphoprotein</keyword>
<proteinExistence type="predicted"/>
<evidence type="ECO:0000256" key="2">
    <source>
        <dbReference type="ARBA" id="ARBA00022448"/>
    </source>
</evidence>
<comment type="subcellular location">
    <subcellularLocation>
        <location evidence="1">Cytoplasm</location>
    </subcellularLocation>
</comment>
<evidence type="ECO:0000313" key="13">
    <source>
        <dbReference type="Proteomes" id="UP000431744"/>
    </source>
</evidence>
<evidence type="ECO:0000256" key="10">
    <source>
        <dbReference type="ARBA" id="ARBA00042072"/>
    </source>
</evidence>
<accession>A0A6H9WBZ9</accession>
<dbReference type="InterPro" id="IPR016152">
    <property type="entry name" value="PTrfase/Anion_transptr"/>
</dbReference>
<evidence type="ECO:0000256" key="9">
    <source>
        <dbReference type="ARBA" id="ARBA00041175"/>
    </source>
</evidence>
<evidence type="ECO:0000256" key="4">
    <source>
        <dbReference type="ARBA" id="ARBA00022553"/>
    </source>
</evidence>
<keyword evidence="12" id="KW-0762">Sugar transport</keyword>
<dbReference type="Gene3D" id="3.40.930.10">
    <property type="entry name" value="Mannitol-specific EII, Chain A"/>
    <property type="match status" value="1"/>
</dbReference>
<comment type="caution">
    <text evidence="12">The sequence shown here is derived from an EMBL/GenBank/DDBJ whole genome shotgun (WGS) entry which is preliminary data.</text>
</comment>
<dbReference type="InterPro" id="IPR051351">
    <property type="entry name" value="Ascorbate-PTS_EIIA_comp"/>
</dbReference>
<keyword evidence="6" id="KW-0598">Phosphotransferase system</keyword>
<evidence type="ECO:0000256" key="6">
    <source>
        <dbReference type="ARBA" id="ARBA00022683"/>
    </source>
</evidence>
<dbReference type="SUPFAM" id="SSF55804">
    <property type="entry name" value="Phoshotransferase/anion transport protein"/>
    <property type="match status" value="1"/>
</dbReference>
<gene>
    <name evidence="12" type="ORF">F8O04_10765</name>
</gene>
<evidence type="ECO:0000313" key="12">
    <source>
        <dbReference type="EMBL" id="KAB1648190.1"/>
    </source>
</evidence>
<keyword evidence="2" id="KW-0813">Transport</keyword>
<keyword evidence="5" id="KW-0808">Transferase</keyword>
<keyword evidence="3" id="KW-0963">Cytoplasm</keyword>
<evidence type="ECO:0000256" key="5">
    <source>
        <dbReference type="ARBA" id="ARBA00022679"/>
    </source>
</evidence>
<keyword evidence="13" id="KW-1185">Reference proteome</keyword>
<name>A0A6H9WBZ9_9MICO</name>
<reference evidence="12 13" key="1">
    <citation type="submission" date="2019-09" db="EMBL/GenBank/DDBJ databases">
        <title>Phylogeny of genus Pseudoclavibacter and closely related genus.</title>
        <authorList>
            <person name="Li Y."/>
        </authorList>
    </citation>
    <scope>NUCLEOTIDE SEQUENCE [LARGE SCALE GENOMIC DNA]</scope>
    <source>
        <strain evidence="12 13">EGI 60007</strain>
    </source>
</reference>
<dbReference type="AlphaFoldDB" id="A0A6H9WBZ9"/>
<keyword evidence="7" id="KW-0418">Kinase</keyword>
<dbReference type="EMBL" id="WBJY01000002">
    <property type="protein sequence ID" value="KAB1648190.1"/>
    <property type="molecule type" value="Genomic_DNA"/>
</dbReference>
<evidence type="ECO:0000256" key="1">
    <source>
        <dbReference type="ARBA" id="ARBA00004496"/>
    </source>
</evidence>
<evidence type="ECO:0000256" key="7">
    <source>
        <dbReference type="ARBA" id="ARBA00022777"/>
    </source>
</evidence>
<dbReference type="PROSITE" id="PS51094">
    <property type="entry name" value="PTS_EIIA_TYPE_2"/>
    <property type="match status" value="1"/>
</dbReference>
<dbReference type="PANTHER" id="PTHR36203:SF1">
    <property type="entry name" value="ASCORBATE-SPECIFIC PTS SYSTEM EIIA COMPONENT"/>
    <property type="match status" value="1"/>
</dbReference>
<evidence type="ECO:0000256" key="8">
    <source>
        <dbReference type="ARBA" id="ARBA00037387"/>
    </source>
</evidence>